<sequence length="172" mass="19084">MNQKSSYNYDELLACGHGELFGPGNPQLPVPNMLMFDAITHIDEDSGEFEKGLVTAELKVHPELWFFGCHFPGDPVMPGCLGLDALWQLLGFYLGWIGGTGKGRALGCGEVKFTGQILPDNAHVKYQLDIKRVIRRRLYMGIADGQVEVDGNVIYRAMDLRVGLFQNPQDAL</sequence>
<protein>
    <recommendedName>
        <fullName evidence="13">3-hydroxydecanoyl-[acyl-carrier-protein] dehydratase</fullName>
        <ecNumber evidence="13">4.2.1.59</ecNumber>
    </recommendedName>
    <alternativeName>
        <fullName evidence="13">3-hydroxyacyl-[acyl-carrier-protein] dehydratase FabA</fullName>
    </alternativeName>
    <alternativeName>
        <fullName evidence="13">Beta-hydroxydecanoyl thioester dehydrase</fullName>
    </alternativeName>
    <alternativeName>
        <fullName evidence="13">Trans-2-decenoyl-[acyl-carrier-protein] isomerase</fullName>
        <ecNumber evidence="13">5.3.3.14</ecNumber>
    </alternativeName>
</protein>
<comment type="caution">
    <text evidence="14">The sequence shown here is derived from an EMBL/GenBank/DDBJ whole genome shotgun (WGS) entry which is preliminary data.</text>
</comment>
<evidence type="ECO:0000256" key="5">
    <source>
        <dbReference type="ARBA" id="ARBA00011738"/>
    </source>
</evidence>
<comment type="function">
    <text evidence="13">Necessary for the introduction of cis unsaturation into fatty acids. Catalyzes the dehydration of (3R)-3-hydroxydecanoyl-ACP to E-(2)-decenoyl-ACP and then its isomerization to Z-(3)-decenoyl-ACP. Can catalyze the dehydratase reaction for beta-hydroxyacyl-ACPs with saturated chain lengths up to 16:0, being most active on intermediate chain length.</text>
</comment>
<dbReference type="PANTHER" id="PTHR30272">
    <property type="entry name" value="3-HYDROXYACYL-[ACYL-CARRIER-PROTEIN] DEHYDRATASE"/>
    <property type="match status" value="1"/>
</dbReference>
<evidence type="ECO:0000313" key="15">
    <source>
        <dbReference type="Proteomes" id="UP000315400"/>
    </source>
</evidence>
<evidence type="ECO:0000256" key="3">
    <source>
        <dbReference type="ARBA" id="ARBA00005194"/>
    </source>
</evidence>
<evidence type="ECO:0000256" key="12">
    <source>
        <dbReference type="ARBA" id="ARBA00023239"/>
    </source>
</evidence>
<dbReference type="AlphaFoldDB" id="A0A540VT17"/>
<dbReference type="Gene3D" id="3.10.129.10">
    <property type="entry name" value="Hotdog Thioesterase"/>
    <property type="match status" value="1"/>
</dbReference>
<evidence type="ECO:0000256" key="6">
    <source>
        <dbReference type="ARBA" id="ARBA00022490"/>
    </source>
</evidence>
<gene>
    <name evidence="13 14" type="primary">fabA</name>
    <name evidence="14" type="ORF">FKY71_06135</name>
</gene>
<keyword evidence="8 13" id="KW-0276">Fatty acid metabolism</keyword>
<dbReference type="GO" id="GO:0034017">
    <property type="term" value="F:trans-2-decenoyl-acyl-carrier-protein isomerase activity"/>
    <property type="evidence" value="ECO:0007669"/>
    <property type="project" value="UniProtKB-UniRule"/>
</dbReference>
<keyword evidence="9 13" id="KW-0443">Lipid metabolism</keyword>
<dbReference type="Pfam" id="PF07977">
    <property type="entry name" value="FabA"/>
    <property type="match status" value="1"/>
</dbReference>
<evidence type="ECO:0000256" key="11">
    <source>
        <dbReference type="ARBA" id="ARBA00023235"/>
    </source>
</evidence>
<dbReference type="EC" id="4.2.1.59" evidence="13"/>
<dbReference type="SUPFAM" id="SSF54637">
    <property type="entry name" value="Thioesterase/thiol ester dehydrase-isomerase"/>
    <property type="match status" value="1"/>
</dbReference>
<evidence type="ECO:0000256" key="13">
    <source>
        <dbReference type="HAMAP-Rule" id="MF_00405"/>
    </source>
</evidence>
<keyword evidence="11 13" id="KW-0413">Isomerase</keyword>
<dbReference type="NCBIfam" id="NF003509">
    <property type="entry name" value="PRK05174.1"/>
    <property type="match status" value="1"/>
</dbReference>
<comment type="subunit">
    <text evidence="5 13">Homodimer.</text>
</comment>
<dbReference type="UniPathway" id="UPA00094"/>
<dbReference type="InterPro" id="IPR029069">
    <property type="entry name" value="HotDog_dom_sf"/>
</dbReference>
<dbReference type="InterPro" id="IPR010083">
    <property type="entry name" value="FabA"/>
</dbReference>
<comment type="catalytic activity">
    <reaction evidence="1 13">
        <text>a (3R)-hydroxyacyl-[ACP] = a (2E)-enoyl-[ACP] + H2O</text>
        <dbReference type="Rhea" id="RHEA:13097"/>
        <dbReference type="Rhea" id="RHEA-COMP:9925"/>
        <dbReference type="Rhea" id="RHEA-COMP:9945"/>
        <dbReference type="ChEBI" id="CHEBI:15377"/>
        <dbReference type="ChEBI" id="CHEBI:78784"/>
        <dbReference type="ChEBI" id="CHEBI:78827"/>
        <dbReference type="EC" id="4.2.1.59"/>
    </reaction>
</comment>
<accession>A0A540VT17</accession>
<dbReference type="EC" id="5.3.3.14" evidence="13"/>
<evidence type="ECO:0000256" key="8">
    <source>
        <dbReference type="ARBA" id="ARBA00022832"/>
    </source>
</evidence>
<dbReference type="Proteomes" id="UP000315400">
    <property type="component" value="Unassembled WGS sequence"/>
</dbReference>
<dbReference type="EMBL" id="VIFK01000033">
    <property type="protein sequence ID" value="TQE99895.1"/>
    <property type="molecule type" value="Genomic_DNA"/>
</dbReference>
<proteinExistence type="inferred from homology"/>
<name>A0A540VT17_9GAMM</name>
<organism evidence="14 15">
    <name type="scientific">Spiribacter salinus</name>
    <dbReference type="NCBI Taxonomy" id="1335746"/>
    <lineage>
        <taxon>Bacteria</taxon>
        <taxon>Pseudomonadati</taxon>
        <taxon>Pseudomonadota</taxon>
        <taxon>Gammaproteobacteria</taxon>
        <taxon>Chromatiales</taxon>
        <taxon>Ectothiorhodospiraceae</taxon>
        <taxon>Spiribacter</taxon>
    </lineage>
</organism>
<keyword evidence="12 13" id="KW-0456">Lyase</keyword>
<dbReference type="NCBIfam" id="TIGR01749">
    <property type="entry name" value="fabA"/>
    <property type="match status" value="1"/>
</dbReference>
<dbReference type="HAMAP" id="MF_00405">
    <property type="entry name" value="FabA"/>
    <property type="match status" value="1"/>
</dbReference>
<comment type="subcellular location">
    <subcellularLocation>
        <location evidence="2 13">Cytoplasm</location>
    </subcellularLocation>
</comment>
<evidence type="ECO:0000256" key="1">
    <source>
        <dbReference type="ARBA" id="ARBA00001055"/>
    </source>
</evidence>
<evidence type="ECO:0000256" key="2">
    <source>
        <dbReference type="ARBA" id="ARBA00004496"/>
    </source>
</evidence>
<dbReference type="GO" id="GO:0006636">
    <property type="term" value="P:unsaturated fatty acid biosynthetic process"/>
    <property type="evidence" value="ECO:0007669"/>
    <property type="project" value="UniProtKB-UniRule"/>
</dbReference>
<keyword evidence="7 13" id="KW-0444">Lipid biosynthesis</keyword>
<comment type="catalytic activity">
    <reaction evidence="13">
        <text>(2E)-decenoyl-[ACP] = (3Z)-decenoyl-[ACP]</text>
        <dbReference type="Rhea" id="RHEA:23568"/>
        <dbReference type="Rhea" id="RHEA-COMP:9639"/>
        <dbReference type="Rhea" id="RHEA-COMP:9927"/>
        <dbReference type="ChEBI" id="CHEBI:78467"/>
        <dbReference type="ChEBI" id="CHEBI:78798"/>
        <dbReference type="EC" id="5.3.3.14"/>
    </reaction>
</comment>
<evidence type="ECO:0000256" key="9">
    <source>
        <dbReference type="ARBA" id="ARBA00023098"/>
    </source>
</evidence>
<evidence type="ECO:0000256" key="10">
    <source>
        <dbReference type="ARBA" id="ARBA00023160"/>
    </source>
</evidence>
<evidence type="ECO:0000256" key="4">
    <source>
        <dbReference type="ARBA" id="ARBA00006714"/>
    </source>
</evidence>
<comment type="pathway">
    <text evidence="3 13">Lipid metabolism; fatty acid biosynthesis.</text>
</comment>
<feature type="active site" evidence="13">
    <location>
        <position position="70"/>
    </location>
</feature>
<keyword evidence="6 13" id="KW-0963">Cytoplasm</keyword>
<dbReference type="GO" id="GO:0019171">
    <property type="term" value="F:(3R)-hydroxyacyl-[acyl-carrier-protein] dehydratase activity"/>
    <property type="evidence" value="ECO:0007669"/>
    <property type="project" value="UniProtKB-UniRule"/>
</dbReference>
<dbReference type="PANTHER" id="PTHR30272:SF8">
    <property type="entry name" value="3-HYDROXYDECANOYL-[ACYL-CARRIER-PROTEIN] DEHYDRATASE"/>
    <property type="match status" value="1"/>
</dbReference>
<reference evidence="14 15" key="1">
    <citation type="submission" date="2019-06" db="EMBL/GenBank/DDBJ databases">
        <title>Metagenome assembled Genome of Spiribacter salinus SL48-SHIP from the microbial mat of Salt Lake 48 (Novosibirsk region, Russia).</title>
        <authorList>
            <person name="Shipova A."/>
            <person name="Rozanov A.S."/>
            <person name="Bryanskaya A.V."/>
            <person name="Peltek S.E."/>
        </authorList>
    </citation>
    <scope>NUCLEOTIDE SEQUENCE [LARGE SCALE GENOMIC DNA]</scope>
    <source>
        <strain evidence="14">SL48-SHIP-2</strain>
    </source>
</reference>
<dbReference type="InterPro" id="IPR013114">
    <property type="entry name" value="FabA_FabZ"/>
</dbReference>
<evidence type="ECO:0000313" key="14">
    <source>
        <dbReference type="EMBL" id="TQE99895.1"/>
    </source>
</evidence>
<comment type="similarity">
    <text evidence="4 13">Belongs to the thioester dehydratase family. FabA subfamily.</text>
</comment>
<dbReference type="GO" id="GO:0005737">
    <property type="term" value="C:cytoplasm"/>
    <property type="evidence" value="ECO:0007669"/>
    <property type="project" value="UniProtKB-SubCell"/>
</dbReference>
<comment type="catalytic activity">
    <reaction evidence="13">
        <text>(3R)-hydroxydecanoyl-[ACP] = (2E)-decenoyl-[ACP] + H2O</text>
        <dbReference type="Rhea" id="RHEA:41860"/>
        <dbReference type="Rhea" id="RHEA-COMP:9638"/>
        <dbReference type="Rhea" id="RHEA-COMP:9639"/>
        <dbReference type="ChEBI" id="CHEBI:15377"/>
        <dbReference type="ChEBI" id="CHEBI:78466"/>
        <dbReference type="ChEBI" id="CHEBI:78467"/>
    </reaction>
</comment>
<evidence type="ECO:0000256" key="7">
    <source>
        <dbReference type="ARBA" id="ARBA00022516"/>
    </source>
</evidence>
<dbReference type="STRING" id="1260251.SPISAL_03970"/>
<keyword evidence="10 13" id="KW-0275">Fatty acid biosynthesis</keyword>